<accession>A0AB34H9M3</accession>
<dbReference type="Proteomes" id="UP001159641">
    <property type="component" value="Unassembled WGS sequence"/>
</dbReference>
<reference evidence="1 2" key="1">
    <citation type="submission" date="2022-11" db="EMBL/GenBank/DDBJ databases">
        <title>Whole genome sequence of Eschrichtius robustus ER-17-0199.</title>
        <authorList>
            <person name="Bruniche-Olsen A."/>
            <person name="Black A.N."/>
            <person name="Fields C.J."/>
            <person name="Walden K."/>
            <person name="Dewoody J.A."/>
        </authorList>
    </citation>
    <scope>NUCLEOTIDE SEQUENCE [LARGE SCALE GENOMIC DNA]</scope>
    <source>
        <strain evidence="1">ER-17-0199</strain>
        <tissue evidence="1">Blubber</tissue>
    </source>
</reference>
<comment type="caution">
    <text evidence="1">The sequence shown here is derived from an EMBL/GenBank/DDBJ whole genome shotgun (WGS) entry which is preliminary data.</text>
</comment>
<sequence>MQVELMERALARPLSGEAAVEDRAAAAAPAAAEKEGGKHKAGFALRGNPEGREGAAFPPVLPAGTAGARAGWAAGTLPGGRAGVGNATARGVEGTAYWLPLRPQVDPSSSGTGMGASGWFEEGGPAGEDLGTPGVGPSLSGVLWFLPEDGEF</sequence>
<dbReference type="EMBL" id="JAIQCJ010001425">
    <property type="protein sequence ID" value="KAJ8789506.1"/>
    <property type="molecule type" value="Genomic_DNA"/>
</dbReference>
<organism evidence="1 2">
    <name type="scientific">Eschrichtius robustus</name>
    <name type="common">California gray whale</name>
    <name type="synonym">Eschrichtius gibbosus</name>
    <dbReference type="NCBI Taxonomy" id="9764"/>
    <lineage>
        <taxon>Eukaryota</taxon>
        <taxon>Metazoa</taxon>
        <taxon>Chordata</taxon>
        <taxon>Craniata</taxon>
        <taxon>Vertebrata</taxon>
        <taxon>Euteleostomi</taxon>
        <taxon>Mammalia</taxon>
        <taxon>Eutheria</taxon>
        <taxon>Laurasiatheria</taxon>
        <taxon>Artiodactyla</taxon>
        <taxon>Whippomorpha</taxon>
        <taxon>Cetacea</taxon>
        <taxon>Mysticeti</taxon>
        <taxon>Eschrichtiidae</taxon>
        <taxon>Eschrichtius</taxon>
    </lineage>
</organism>
<dbReference type="AlphaFoldDB" id="A0AB34H9M3"/>
<name>A0AB34H9M3_ESCRO</name>
<gene>
    <name evidence="1" type="ORF">J1605_022033</name>
</gene>
<evidence type="ECO:0000313" key="2">
    <source>
        <dbReference type="Proteomes" id="UP001159641"/>
    </source>
</evidence>
<protein>
    <submittedName>
        <fullName evidence="1">Uncharacterized protein</fullName>
    </submittedName>
</protein>
<proteinExistence type="predicted"/>
<keyword evidence="2" id="KW-1185">Reference proteome</keyword>
<evidence type="ECO:0000313" key="1">
    <source>
        <dbReference type="EMBL" id="KAJ8789506.1"/>
    </source>
</evidence>